<protein>
    <submittedName>
        <fullName evidence="2">Uncharacterized protein</fullName>
    </submittedName>
</protein>
<dbReference type="Proteomes" id="UP001198242">
    <property type="component" value="Unassembled WGS sequence"/>
</dbReference>
<sequence length="125" mass="14276">MGYWTILIFCSVVLAVLITITWYSVKKQNDRSELGCEIGVIVAISFTVFALVLDIPSAIMGGKKIYVDEFPPTVTLQYFQFVKTESEYLISFKNFNSDKYEKNAKYCISYTALTKNVLNIEKVDK</sequence>
<evidence type="ECO:0000313" key="2">
    <source>
        <dbReference type="EMBL" id="MCC2210224.1"/>
    </source>
</evidence>
<evidence type="ECO:0000313" key="3">
    <source>
        <dbReference type="Proteomes" id="UP001198242"/>
    </source>
</evidence>
<dbReference type="AlphaFoldDB" id="A0AAE3DY42"/>
<organism evidence="2 3">
    <name type="scientific">Hominilimicola fabiformis</name>
    <dbReference type="NCBI Taxonomy" id="2885356"/>
    <lineage>
        <taxon>Bacteria</taxon>
        <taxon>Bacillati</taxon>
        <taxon>Bacillota</taxon>
        <taxon>Clostridia</taxon>
        <taxon>Eubacteriales</taxon>
        <taxon>Oscillospiraceae</taxon>
        <taxon>Hominilimicola</taxon>
    </lineage>
</organism>
<accession>A0AAE3DY42</accession>
<keyword evidence="1" id="KW-0472">Membrane</keyword>
<feature type="transmembrane region" description="Helical" evidence="1">
    <location>
        <begin position="34"/>
        <end position="53"/>
    </location>
</feature>
<proteinExistence type="predicted"/>
<evidence type="ECO:0000256" key="1">
    <source>
        <dbReference type="SAM" id="Phobius"/>
    </source>
</evidence>
<name>A0AAE3DY42_9FIRM</name>
<comment type="caution">
    <text evidence="2">The sequence shown here is derived from an EMBL/GenBank/DDBJ whole genome shotgun (WGS) entry which is preliminary data.</text>
</comment>
<reference evidence="2 3" key="1">
    <citation type="submission" date="2021-10" db="EMBL/GenBank/DDBJ databases">
        <title>Anaerobic single-cell dispensing facilitates the cultivation of human gut bacteria.</title>
        <authorList>
            <person name="Afrizal A."/>
        </authorList>
    </citation>
    <scope>NUCLEOTIDE SEQUENCE [LARGE SCALE GENOMIC DNA]</scope>
    <source>
        <strain evidence="2 3">CLA-AA-H232</strain>
    </source>
</reference>
<dbReference type="RefSeq" id="WP_308456182.1">
    <property type="nucleotide sequence ID" value="NZ_JAJEQM010000006.1"/>
</dbReference>
<gene>
    <name evidence="2" type="ORF">LKE05_05400</name>
</gene>
<keyword evidence="1" id="KW-1133">Transmembrane helix</keyword>
<dbReference type="EMBL" id="JAJEQM010000006">
    <property type="protein sequence ID" value="MCC2210224.1"/>
    <property type="molecule type" value="Genomic_DNA"/>
</dbReference>
<keyword evidence="3" id="KW-1185">Reference proteome</keyword>
<feature type="transmembrane region" description="Helical" evidence="1">
    <location>
        <begin position="6"/>
        <end position="25"/>
    </location>
</feature>
<keyword evidence="1" id="KW-0812">Transmembrane</keyword>